<dbReference type="GeneID" id="78396351"/>
<protein>
    <submittedName>
        <fullName evidence="2">YiaA/B two helix domain protein</fullName>
    </submittedName>
</protein>
<dbReference type="AlphaFoldDB" id="A0A0H5D2P5"/>
<keyword evidence="3" id="KW-1185">Reference proteome</keyword>
<keyword evidence="1" id="KW-1133">Transmembrane helix</keyword>
<evidence type="ECO:0000256" key="1">
    <source>
        <dbReference type="SAM" id="Phobius"/>
    </source>
</evidence>
<keyword evidence="1" id="KW-0472">Membrane</keyword>
<organism evidence="2 3">
    <name type="scientific">Phaeobacter italicus</name>
    <dbReference type="NCBI Taxonomy" id="481446"/>
    <lineage>
        <taxon>Bacteria</taxon>
        <taxon>Pseudomonadati</taxon>
        <taxon>Pseudomonadota</taxon>
        <taxon>Alphaproteobacteria</taxon>
        <taxon>Rhodobacterales</taxon>
        <taxon>Roseobacteraceae</taxon>
        <taxon>Phaeobacter</taxon>
    </lineage>
</organism>
<name>A0A0H5D2P5_9RHOB</name>
<accession>A0A0H5D2P5</accession>
<dbReference type="Proteomes" id="UP000043764">
    <property type="component" value="Unassembled WGS sequence"/>
</dbReference>
<evidence type="ECO:0000313" key="3">
    <source>
        <dbReference type="Proteomes" id="UP000043764"/>
    </source>
</evidence>
<dbReference type="EMBL" id="CVRL01000025">
    <property type="protein sequence ID" value="CRL11003.1"/>
    <property type="molecule type" value="Genomic_DNA"/>
</dbReference>
<dbReference type="RefSeq" id="WP_046210072.1">
    <property type="nucleotide sequence ID" value="NZ_BSKQ01000001.1"/>
</dbReference>
<dbReference type="STRING" id="481446.NIT7645_00951"/>
<proteinExistence type="predicted"/>
<feature type="transmembrane region" description="Helical" evidence="1">
    <location>
        <begin position="43"/>
        <end position="63"/>
    </location>
</feature>
<feature type="transmembrane region" description="Helical" evidence="1">
    <location>
        <begin position="12"/>
        <end position="31"/>
    </location>
</feature>
<evidence type="ECO:0000313" key="2">
    <source>
        <dbReference type="EMBL" id="CRL11003.1"/>
    </source>
</evidence>
<gene>
    <name evidence="2" type="ORF">NIT7321_01852</name>
</gene>
<keyword evidence="1" id="KW-0812">Transmembrane</keyword>
<reference evidence="3" key="1">
    <citation type="submission" date="2015-05" db="EMBL/GenBank/DDBJ databases">
        <authorList>
            <person name="Rodrigo-Torres Lidia"/>
            <person name="Arahal R.David."/>
        </authorList>
    </citation>
    <scope>NUCLEOTIDE SEQUENCE [LARGE SCALE GENOMIC DNA]</scope>
    <source>
        <strain evidence="3">CECT 7321</strain>
    </source>
</reference>
<sequence length="94" mass="10530">MTNARNDNNLIITLNVAGVAVAYGMLGISLWLSTEVPLATKGFWGMGIMLLTLSLINVVKYRFDIRSSEDRIRRIEEARNEKMLEEALADSKSL</sequence>